<evidence type="ECO:0000313" key="1">
    <source>
        <dbReference type="EMBL" id="KKU41349.1"/>
    </source>
</evidence>
<accession>A0A0G1Q8M5</accession>
<sequence length="491" mass="57521">MEPIDHLYKSRQYIVLKINELLRASDDSLISYEIDLFSEIKGAPDPENQYLTLRKLQVLGALVYQEPPEGEVEKLGKKVFYWKVDIEKLKLAKFVFRQEKVRKNIEIEYQKVDKTLLVRQIETAQKQIISASSDALVLEEIAKMVDLVLKTKELRDIIESKVDTEMVKDQKEINALLPKAEQEVRSCAKKIAHTLDDKKVSGTLLENIKGWNAFRLKGMASSEGLWPIMEHNALCSIISAMNETQEFAEFAKPYIEYWPNTTDIKEYKISPNVIRLQHIRDELLNIRTSRSWGQWHELLQIHECLFQREEIISEFEDLGESMRSLDASWVASLLRKILNSKNSLNELTSGQFSREKYQNYANCILRLLILELSTKKSTDLPEIITDLEIIKDGQIQINESLTRPYLVRKRVAFKTLQFLWDYRSEIRYGTEMNKEYQPLSTEWISGQLKISKDTMRQRLNRLRDALRCEKLKLPISLEEEKEELFIKVELQ</sequence>
<comment type="caution">
    <text evidence="1">The sequence shown here is derived from an EMBL/GenBank/DDBJ whole genome shotgun (WGS) entry which is preliminary data.</text>
</comment>
<dbReference type="STRING" id="1618994.UX57_C0004G0053"/>
<dbReference type="EMBL" id="LCMS01000004">
    <property type="protein sequence ID" value="KKU41349.1"/>
    <property type="molecule type" value="Genomic_DNA"/>
</dbReference>
<organism evidence="1 2">
    <name type="scientific">Candidatus Uhrbacteria bacterium GW2011_GWE2_46_68</name>
    <dbReference type="NCBI Taxonomy" id="1618994"/>
    <lineage>
        <taxon>Bacteria</taxon>
        <taxon>Candidatus Uhriibacteriota</taxon>
    </lineage>
</organism>
<gene>
    <name evidence="1" type="ORF">UX57_C0004G0053</name>
</gene>
<name>A0A0G1Q8M5_9BACT</name>
<dbReference type="Proteomes" id="UP000034795">
    <property type="component" value="Unassembled WGS sequence"/>
</dbReference>
<evidence type="ECO:0000313" key="2">
    <source>
        <dbReference type="Proteomes" id="UP000034795"/>
    </source>
</evidence>
<protein>
    <submittedName>
        <fullName evidence="1">Uncharacterized protein</fullName>
    </submittedName>
</protein>
<dbReference type="AlphaFoldDB" id="A0A0G1Q8M5"/>
<proteinExistence type="predicted"/>
<reference evidence="1 2" key="1">
    <citation type="journal article" date="2015" name="Nature">
        <title>rRNA introns, odd ribosomes, and small enigmatic genomes across a large radiation of phyla.</title>
        <authorList>
            <person name="Brown C.T."/>
            <person name="Hug L.A."/>
            <person name="Thomas B.C."/>
            <person name="Sharon I."/>
            <person name="Castelle C.J."/>
            <person name="Singh A."/>
            <person name="Wilkins M.J."/>
            <person name="Williams K.H."/>
            <person name="Banfield J.F."/>
        </authorList>
    </citation>
    <scope>NUCLEOTIDE SEQUENCE [LARGE SCALE GENOMIC DNA]</scope>
</reference>